<dbReference type="GO" id="GO:0016853">
    <property type="term" value="F:isomerase activity"/>
    <property type="evidence" value="ECO:0007669"/>
    <property type="project" value="UniProtKB-KW"/>
</dbReference>
<dbReference type="OrthoDB" id="884581at2"/>
<protein>
    <submittedName>
        <fullName evidence="3">Ketosteroid isomerase homolog</fullName>
    </submittedName>
</protein>
<dbReference type="Proteomes" id="UP000198983">
    <property type="component" value="Chromosome I"/>
</dbReference>
<evidence type="ECO:0000259" key="2">
    <source>
        <dbReference type="Pfam" id="PF14534"/>
    </source>
</evidence>
<gene>
    <name evidence="3" type="ORF">SAMN04489717_2416</name>
</gene>
<dbReference type="STRING" id="117157.SAMN04489717_2416"/>
<dbReference type="InterPro" id="IPR032710">
    <property type="entry name" value="NTF2-like_dom_sf"/>
</dbReference>
<dbReference type="InterPro" id="IPR027843">
    <property type="entry name" value="DUF4440"/>
</dbReference>
<accession>A0A1H1RHN3</accession>
<dbReference type="Gene3D" id="3.10.450.50">
    <property type="match status" value="1"/>
</dbReference>
<evidence type="ECO:0000313" key="3">
    <source>
        <dbReference type="EMBL" id="SDS35066.1"/>
    </source>
</evidence>
<organism evidence="3 4">
    <name type="scientific">Actinopolymorpha singaporensis</name>
    <dbReference type="NCBI Taxonomy" id="117157"/>
    <lineage>
        <taxon>Bacteria</taxon>
        <taxon>Bacillati</taxon>
        <taxon>Actinomycetota</taxon>
        <taxon>Actinomycetes</taxon>
        <taxon>Propionibacteriales</taxon>
        <taxon>Actinopolymorphaceae</taxon>
        <taxon>Actinopolymorpha</taxon>
    </lineage>
</organism>
<dbReference type="AlphaFoldDB" id="A0A1H1RHN3"/>
<evidence type="ECO:0000313" key="4">
    <source>
        <dbReference type="Proteomes" id="UP000198983"/>
    </source>
</evidence>
<feature type="region of interest" description="Disordered" evidence="1">
    <location>
        <begin position="120"/>
        <end position="140"/>
    </location>
</feature>
<proteinExistence type="predicted"/>
<name>A0A1H1RHN3_9ACTN</name>
<dbReference type="SUPFAM" id="SSF54427">
    <property type="entry name" value="NTF2-like"/>
    <property type="match status" value="1"/>
</dbReference>
<evidence type="ECO:0000256" key="1">
    <source>
        <dbReference type="SAM" id="MobiDB-lite"/>
    </source>
</evidence>
<sequence length="140" mass="15477">MTTTTTEAQIRELGERWADAEQRGDVALLDELSVDEFAMVGPAGFILDKPQWLHRYRAGDLVTHSLEWDELAVRDFGGTALVIGRHTQRAAYRGNPADGSFRATHIAVRRDGRWRLAGIHMSPIAGPPPSTAAQTREDLS</sequence>
<dbReference type="RefSeq" id="WP_092653273.1">
    <property type="nucleotide sequence ID" value="NZ_LT629732.1"/>
</dbReference>
<feature type="domain" description="DUF4440" evidence="2">
    <location>
        <begin position="10"/>
        <end position="116"/>
    </location>
</feature>
<dbReference type="EMBL" id="LT629732">
    <property type="protein sequence ID" value="SDS35066.1"/>
    <property type="molecule type" value="Genomic_DNA"/>
</dbReference>
<dbReference type="Pfam" id="PF14534">
    <property type="entry name" value="DUF4440"/>
    <property type="match status" value="1"/>
</dbReference>
<keyword evidence="3" id="KW-0413">Isomerase</keyword>
<keyword evidence="4" id="KW-1185">Reference proteome</keyword>
<reference evidence="3 4" key="1">
    <citation type="submission" date="2016-10" db="EMBL/GenBank/DDBJ databases">
        <authorList>
            <person name="de Groot N.N."/>
        </authorList>
    </citation>
    <scope>NUCLEOTIDE SEQUENCE [LARGE SCALE GENOMIC DNA]</scope>
    <source>
        <strain evidence="3 4">DSM 22024</strain>
    </source>
</reference>